<dbReference type="GO" id="GO:0005737">
    <property type="term" value="C:cytoplasm"/>
    <property type="evidence" value="ECO:0007669"/>
    <property type="project" value="InterPro"/>
</dbReference>
<feature type="domain" description="CheB-type methylesterase" evidence="5">
    <location>
        <begin position="5"/>
        <end position="194"/>
    </location>
</feature>
<dbReference type="Gene3D" id="3.40.50.180">
    <property type="entry name" value="Methylesterase CheB, C-terminal domain"/>
    <property type="match status" value="1"/>
</dbReference>
<dbReference type="PANTHER" id="PTHR42872">
    <property type="entry name" value="PROTEIN-GLUTAMATE METHYLESTERASE/PROTEIN-GLUTAMINE GLUTAMINASE"/>
    <property type="match status" value="1"/>
</dbReference>
<evidence type="ECO:0000256" key="3">
    <source>
        <dbReference type="ARBA" id="ARBA00048267"/>
    </source>
</evidence>
<dbReference type="InterPro" id="IPR035909">
    <property type="entry name" value="CheB_C"/>
</dbReference>
<feature type="active site" evidence="4">
    <location>
        <position position="17"/>
    </location>
</feature>
<dbReference type="GO" id="GO:0006935">
    <property type="term" value="P:chemotaxis"/>
    <property type="evidence" value="ECO:0007669"/>
    <property type="project" value="UniProtKB-UniRule"/>
</dbReference>
<evidence type="ECO:0000256" key="4">
    <source>
        <dbReference type="PROSITE-ProRule" id="PRU00050"/>
    </source>
</evidence>
<evidence type="ECO:0000256" key="1">
    <source>
        <dbReference type="ARBA" id="ARBA00022801"/>
    </source>
</evidence>
<gene>
    <name evidence="6" type="ORF">AOZ06_23845</name>
</gene>
<dbReference type="GO" id="GO:0008984">
    <property type="term" value="F:protein-glutamate methylesterase activity"/>
    <property type="evidence" value="ECO:0007669"/>
    <property type="project" value="UniProtKB-EC"/>
</dbReference>
<feature type="active site" evidence="4">
    <location>
        <position position="136"/>
    </location>
</feature>
<organism evidence="6 7">
    <name type="scientific">Kibdelosporangium phytohabitans</name>
    <dbReference type="NCBI Taxonomy" id="860235"/>
    <lineage>
        <taxon>Bacteria</taxon>
        <taxon>Bacillati</taxon>
        <taxon>Actinomycetota</taxon>
        <taxon>Actinomycetes</taxon>
        <taxon>Pseudonocardiales</taxon>
        <taxon>Pseudonocardiaceae</taxon>
        <taxon>Kibdelosporangium</taxon>
    </lineage>
</organism>
<dbReference type="SUPFAM" id="SSF52738">
    <property type="entry name" value="Methylesterase CheB, C-terminal domain"/>
    <property type="match status" value="1"/>
</dbReference>
<dbReference type="KEGG" id="kphy:AOZ06_23845"/>
<dbReference type="PANTHER" id="PTHR42872:SF6">
    <property type="entry name" value="PROTEIN-GLUTAMATE METHYLESTERASE_PROTEIN-GLUTAMINE GLUTAMINASE"/>
    <property type="match status" value="1"/>
</dbReference>
<keyword evidence="4" id="KW-0145">Chemotaxis</keyword>
<name>A0A0N7F3T6_9PSEU</name>
<protein>
    <recommendedName>
        <fullName evidence="2">protein-glutamate methylesterase</fullName>
        <ecNumber evidence="2">3.1.1.61</ecNumber>
    </recommendedName>
</protein>
<evidence type="ECO:0000313" key="6">
    <source>
        <dbReference type="EMBL" id="ALG09535.1"/>
    </source>
</evidence>
<dbReference type="EC" id="3.1.1.61" evidence="2"/>
<accession>A0A0N7F3T6</accession>
<dbReference type="RefSeq" id="WP_054291439.1">
    <property type="nucleotide sequence ID" value="NZ_CP012752.1"/>
</dbReference>
<dbReference type="EMBL" id="CP012752">
    <property type="protein sequence ID" value="ALG09535.1"/>
    <property type="molecule type" value="Genomic_DNA"/>
</dbReference>
<evidence type="ECO:0000256" key="2">
    <source>
        <dbReference type="ARBA" id="ARBA00039140"/>
    </source>
</evidence>
<dbReference type="PROSITE" id="PS50122">
    <property type="entry name" value="CHEB"/>
    <property type="match status" value="1"/>
</dbReference>
<proteinExistence type="predicted"/>
<dbReference type="CDD" id="cd16433">
    <property type="entry name" value="CheB"/>
    <property type="match status" value="1"/>
</dbReference>
<sequence length="341" mass="35979">MARVSSQYRDVIVAGASAGGVEALKTLVATVPADIPAAIAVVLHLPAGGTSALATILRRFGTLPVVVAASGMPLGRGRVHVAPPDHHLLLVDDQFVLSHGPTESGHRPAINALFRSAAVALGPRVTGIVLSGVLDDGVAGLVAIRDRGGRTVVQDPRDALYSGMPRNALRHLTPDHVLPVADMGAALNELVREEVGVGAGSSASASMRLEDRIARLGHPSVDHEAEGMGERSVFSCPDCQGTLNELNRGQGWYRCTVGHAWSEEALLAAQGDVFERALWTALRSLDEKANLARRMHAAAVQRGDHWSAGRYGRTADETNEAADVLRDRLTALPDRQVESGS</sequence>
<comment type="catalytic activity">
    <reaction evidence="3">
        <text>[protein]-L-glutamate 5-O-methyl ester + H2O = L-glutamyl-[protein] + methanol + H(+)</text>
        <dbReference type="Rhea" id="RHEA:23236"/>
        <dbReference type="Rhea" id="RHEA-COMP:10208"/>
        <dbReference type="Rhea" id="RHEA-COMP:10311"/>
        <dbReference type="ChEBI" id="CHEBI:15377"/>
        <dbReference type="ChEBI" id="CHEBI:15378"/>
        <dbReference type="ChEBI" id="CHEBI:17790"/>
        <dbReference type="ChEBI" id="CHEBI:29973"/>
        <dbReference type="ChEBI" id="CHEBI:82795"/>
        <dbReference type="EC" id="3.1.1.61"/>
    </reaction>
</comment>
<feature type="active site" evidence="4">
    <location>
        <position position="44"/>
    </location>
</feature>
<dbReference type="InterPro" id="IPR000673">
    <property type="entry name" value="Sig_transdc_resp-reg_Me-estase"/>
</dbReference>
<dbReference type="STRING" id="860235.AOZ06_23845"/>
<keyword evidence="7" id="KW-1185">Reference proteome</keyword>
<dbReference type="GO" id="GO:0000156">
    <property type="term" value="F:phosphorelay response regulator activity"/>
    <property type="evidence" value="ECO:0007669"/>
    <property type="project" value="InterPro"/>
</dbReference>
<dbReference type="InterPro" id="IPR011247">
    <property type="entry name" value="Chemotax_prot-Glu_Me-esterase"/>
</dbReference>
<reference evidence="6 7" key="1">
    <citation type="submission" date="2015-07" db="EMBL/GenBank/DDBJ databases">
        <title>Genome sequencing of Kibdelosporangium phytohabitans.</title>
        <authorList>
            <person name="Qin S."/>
            <person name="Xing K."/>
        </authorList>
    </citation>
    <scope>NUCLEOTIDE SEQUENCE [LARGE SCALE GENOMIC DNA]</scope>
    <source>
        <strain evidence="6 7">KLBMP1111</strain>
    </source>
</reference>
<evidence type="ECO:0000259" key="5">
    <source>
        <dbReference type="PROSITE" id="PS50122"/>
    </source>
</evidence>
<dbReference type="PIRSF" id="PIRSF036461">
    <property type="entry name" value="Chmtx_methlestr"/>
    <property type="match status" value="1"/>
</dbReference>
<dbReference type="Proteomes" id="UP000063699">
    <property type="component" value="Chromosome"/>
</dbReference>
<dbReference type="OrthoDB" id="9791760at2"/>
<evidence type="ECO:0000313" key="7">
    <source>
        <dbReference type="Proteomes" id="UP000063699"/>
    </source>
</evidence>
<dbReference type="Pfam" id="PF01339">
    <property type="entry name" value="CheB_methylest"/>
    <property type="match status" value="1"/>
</dbReference>
<keyword evidence="1 4" id="KW-0378">Hydrolase</keyword>
<dbReference type="AlphaFoldDB" id="A0A0N7F3T6"/>